<dbReference type="GO" id="GO:0005737">
    <property type="term" value="C:cytoplasm"/>
    <property type="evidence" value="ECO:0007669"/>
    <property type="project" value="TreeGrafter"/>
</dbReference>
<comment type="function">
    <text evidence="5">Acts both as a biotin--[acetyl-CoA-carboxylase] ligase and a repressor.</text>
</comment>
<dbReference type="InterPro" id="IPR036390">
    <property type="entry name" value="WH_DNA-bd_sf"/>
</dbReference>
<comment type="catalytic activity">
    <reaction evidence="5">
        <text>biotin + L-lysyl-[protein] + ATP = N(6)-biotinyl-L-lysyl-[protein] + AMP + diphosphate + H(+)</text>
        <dbReference type="Rhea" id="RHEA:11756"/>
        <dbReference type="Rhea" id="RHEA-COMP:9752"/>
        <dbReference type="Rhea" id="RHEA-COMP:10505"/>
        <dbReference type="ChEBI" id="CHEBI:15378"/>
        <dbReference type="ChEBI" id="CHEBI:29969"/>
        <dbReference type="ChEBI" id="CHEBI:30616"/>
        <dbReference type="ChEBI" id="CHEBI:33019"/>
        <dbReference type="ChEBI" id="CHEBI:57586"/>
        <dbReference type="ChEBI" id="CHEBI:83144"/>
        <dbReference type="ChEBI" id="CHEBI:456215"/>
        <dbReference type="EC" id="6.3.4.15"/>
    </reaction>
</comment>
<dbReference type="InterPro" id="IPR045864">
    <property type="entry name" value="aa-tRNA-synth_II/BPL/LPL"/>
</dbReference>
<evidence type="ECO:0000256" key="2">
    <source>
        <dbReference type="ARBA" id="ARBA00022741"/>
    </source>
</evidence>
<keyword evidence="1 5" id="KW-0436">Ligase</keyword>
<dbReference type="EMBL" id="DVMH01000007">
    <property type="protein sequence ID" value="HIU09827.1"/>
    <property type="molecule type" value="Genomic_DNA"/>
</dbReference>
<dbReference type="Pfam" id="PF08279">
    <property type="entry name" value="HTH_11"/>
    <property type="match status" value="1"/>
</dbReference>
<dbReference type="Gene3D" id="1.10.10.10">
    <property type="entry name" value="Winged helix-like DNA-binding domain superfamily/Winged helix DNA-binding domain"/>
    <property type="match status" value="1"/>
</dbReference>
<dbReference type="GO" id="GO:0016740">
    <property type="term" value="F:transferase activity"/>
    <property type="evidence" value="ECO:0007669"/>
    <property type="project" value="UniProtKB-ARBA"/>
</dbReference>
<keyword evidence="4 5" id="KW-0092">Biotin</keyword>
<dbReference type="GO" id="GO:0005524">
    <property type="term" value="F:ATP binding"/>
    <property type="evidence" value="ECO:0007669"/>
    <property type="project" value="UniProtKB-UniRule"/>
</dbReference>
<feature type="domain" description="BPL/LPL catalytic" evidence="6">
    <location>
        <begin position="66"/>
        <end position="254"/>
    </location>
</feature>
<feature type="DNA-binding region" description="H-T-H motif" evidence="5">
    <location>
        <begin position="20"/>
        <end position="39"/>
    </location>
</feature>
<dbReference type="Pfam" id="PF02237">
    <property type="entry name" value="BPL_C"/>
    <property type="match status" value="1"/>
</dbReference>
<dbReference type="CDD" id="cd16442">
    <property type="entry name" value="BPL"/>
    <property type="match status" value="1"/>
</dbReference>
<keyword evidence="5" id="KW-0805">Transcription regulation</keyword>
<evidence type="ECO:0000256" key="5">
    <source>
        <dbReference type="HAMAP-Rule" id="MF_00978"/>
    </source>
</evidence>
<dbReference type="PANTHER" id="PTHR12835:SF5">
    <property type="entry name" value="BIOTIN--PROTEIN LIGASE"/>
    <property type="match status" value="1"/>
</dbReference>
<dbReference type="NCBIfam" id="TIGR00121">
    <property type="entry name" value="birA_ligase"/>
    <property type="match status" value="1"/>
</dbReference>
<sequence length="318" mass="35077">MAIRDDIFALLYAADDYVSGEQISEKLGISRAAVWKHVQALEQEGYTVEAVRRKGYRLLPNGIRAVEIEPYLQTKWLGREYQYLTEVDSTNIYCKSWADKGAPHGAMAAADLQTAGRGRLGRAWSSPPGSGVWFSLVLRPNISPDRAPQISLATAVGVAAGLRELGYDAGIKWPNDIYIGGRKVCGMLTEMRGSMESVEWVVVGIGINCLNKELPPEIKDIATTLALASDKPVVRAEVLAMVLNKLEYYYSMLADEGFADIRREWLANNITLGKRVNIRTLNETFFGEALDMTEDGSLLVKREGGGEYTLVTGDVFFA</sequence>
<dbReference type="GO" id="GO:0004077">
    <property type="term" value="F:biotin--[biotin carboxyl-carrier protein] ligase activity"/>
    <property type="evidence" value="ECO:0007669"/>
    <property type="project" value="UniProtKB-UniRule"/>
</dbReference>
<dbReference type="Pfam" id="PF03099">
    <property type="entry name" value="BPL_LplA_LipB"/>
    <property type="match status" value="1"/>
</dbReference>
<organism evidence="7 8">
    <name type="scientific">Candidatus Avidehalobacter gallistercoris</name>
    <dbReference type="NCBI Taxonomy" id="2840694"/>
    <lineage>
        <taxon>Bacteria</taxon>
        <taxon>Bacillati</taxon>
        <taxon>Bacillota</taxon>
        <taxon>Clostridia</taxon>
        <taxon>Eubacteriales</taxon>
        <taxon>Peptococcaceae</taxon>
        <taxon>Peptococcaceae incertae sedis</taxon>
        <taxon>Candidatus Avidehalobacter</taxon>
    </lineage>
</organism>
<dbReference type="InterPro" id="IPR004408">
    <property type="entry name" value="Biotin_CoA_COase_ligase"/>
</dbReference>
<reference evidence="7" key="2">
    <citation type="journal article" date="2021" name="PeerJ">
        <title>Extensive microbial diversity within the chicken gut microbiome revealed by metagenomics and culture.</title>
        <authorList>
            <person name="Gilroy R."/>
            <person name="Ravi A."/>
            <person name="Getino M."/>
            <person name="Pursley I."/>
            <person name="Horton D.L."/>
            <person name="Alikhan N.F."/>
            <person name="Baker D."/>
            <person name="Gharbi K."/>
            <person name="Hall N."/>
            <person name="Watson M."/>
            <person name="Adriaenssens E.M."/>
            <person name="Foster-Nyarko E."/>
            <person name="Jarju S."/>
            <person name="Secka A."/>
            <person name="Antonio M."/>
            <person name="Oren A."/>
            <person name="Chaudhuri R.R."/>
            <person name="La Ragione R."/>
            <person name="Hildebrand F."/>
            <person name="Pallen M.J."/>
        </authorList>
    </citation>
    <scope>NUCLEOTIDE SEQUENCE</scope>
    <source>
        <strain evidence="7">2830</strain>
    </source>
</reference>
<dbReference type="SUPFAM" id="SSF55681">
    <property type="entry name" value="Class II aaRS and biotin synthetases"/>
    <property type="match status" value="1"/>
</dbReference>
<dbReference type="PROSITE" id="PS51733">
    <property type="entry name" value="BPL_LPL_CATALYTIC"/>
    <property type="match status" value="1"/>
</dbReference>
<dbReference type="InterPro" id="IPR004143">
    <property type="entry name" value="BPL_LPL_catalytic"/>
</dbReference>
<proteinExistence type="inferred from homology"/>
<reference evidence="7" key="1">
    <citation type="submission" date="2020-10" db="EMBL/GenBank/DDBJ databases">
        <authorList>
            <person name="Gilroy R."/>
        </authorList>
    </citation>
    <scope>NUCLEOTIDE SEQUENCE</scope>
    <source>
        <strain evidence="7">2830</strain>
    </source>
</reference>
<evidence type="ECO:0000256" key="1">
    <source>
        <dbReference type="ARBA" id="ARBA00022598"/>
    </source>
</evidence>
<feature type="binding site" evidence="5">
    <location>
        <begin position="89"/>
        <end position="91"/>
    </location>
    <ligand>
        <name>biotin</name>
        <dbReference type="ChEBI" id="CHEBI:57586"/>
    </ligand>
</feature>
<comment type="similarity">
    <text evidence="5">Belongs to the biotin--protein ligase family.</text>
</comment>
<dbReference type="InterPro" id="IPR036388">
    <property type="entry name" value="WH-like_DNA-bd_sf"/>
</dbReference>
<dbReference type="EC" id="6.3.4.15" evidence="5"/>
<keyword evidence="5" id="KW-0804">Transcription</keyword>
<evidence type="ECO:0000256" key="4">
    <source>
        <dbReference type="ARBA" id="ARBA00023267"/>
    </source>
</evidence>
<feature type="binding site" evidence="5">
    <location>
        <begin position="117"/>
        <end position="119"/>
    </location>
    <ligand>
        <name>biotin</name>
        <dbReference type="ChEBI" id="CHEBI:57586"/>
    </ligand>
</feature>
<evidence type="ECO:0000313" key="7">
    <source>
        <dbReference type="EMBL" id="HIU09827.1"/>
    </source>
</evidence>
<keyword evidence="3 5" id="KW-0067">ATP-binding</keyword>
<feature type="binding site" evidence="5">
    <location>
        <position position="113"/>
    </location>
    <ligand>
        <name>biotin</name>
        <dbReference type="ChEBI" id="CHEBI:57586"/>
    </ligand>
</feature>
<dbReference type="HAMAP" id="MF_00978">
    <property type="entry name" value="Bifunct_BirA"/>
    <property type="match status" value="1"/>
</dbReference>
<name>A0A9D1KX89_9FIRM</name>
<dbReference type="Proteomes" id="UP000824124">
    <property type="component" value="Unassembled WGS sequence"/>
</dbReference>
<dbReference type="GO" id="GO:0006355">
    <property type="term" value="P:regulation of DNA-templated transcription"/>
    <property type="evidence" value="ECO:0007669"/>
    <property type="project" value="UniProtKB-UniRule"/>
</dbReference>
<keyword evidence="5" id="KW-0238">DNA-binding</keyword>
<dbReference type="GO" id="GO:0009249">
    <property type="term" value="P:protein lipoylation"/>
    <property type="evidence" value="ECO:0007669"/>
    <property type="project" value="UniProtKB-ARBA"/>
</dbReference>
<evidence type="ECO:0000256" key="3">
    <source>
        <dbReference type="ARBA" id="ARBA00022840"/>
    </source>
</evidence>
<evidence type="ECO:0000259" key="6">
    <source>
        <dbReference type="PROSITE" id="PS51733"/>
    </source>
</evidence>
<dbReference type="InterPro" id="IPR003142">
    <property type="entry name" value="BPL_C"/>
</dbReference>
<dbReference type="AlphaFoldDB" id="A0A9D1KX89"/>
<evidence type="ECO:0000313" key="8">
    <source>
        <dbReference type="Proteomes" id="UP000824124"/>
    </source>
</evidence>
<keyword evidence="2 5" id="KW-0547">Nucleotide-binding</keyword>
<dbReference type="SUPFAM" id="SSF46785">
    <property type="entry name" value="Winged helix' DNA-binding domain"/>
    <property type="match status" value="1"/>
</dbReference>
<dbReference type="SUPFAM" id="SSF50037">
    <property type="entry name" value="C-terminal domain of transcriptional repressors"/>
    <property type="match status" value="1"/>
</dbReference>
<dbReference type="InterPro" id="IPR030855">
    <property type="entry name" value="Bifunct_BirA"/>
</dbReference>
<comment type="caution">
    <text evidence="7">The sequence shown here is derived from an EMBL/GenBank/DDBJ whole genome shotgun (WGS) entry which is preliminary data.</text>
</comment>
<dbReference type="InterPro" id="IPR008988">
    <property type="entry name" value="Transcriptional_repressor_C"/>
</dbReference>
<dbReference type="InterPro" id="IPR013196">
    <property type="entry name" value="HTH_11"/>
</dbReference>
<dbReference type="Gene3D" id="3.30.930.10">
    <property type="entry name" value="Bira Bifunctional Protein, Domain 2"/>
    <property type="match status" value="1"/>
</dbReference>
<protein>
    <recommendedName>
        <fullName evidence="5">Bifunctional ligase/repressor BirA</fullName>
    </recommendedName>
    <alternativeName>
        <fullName evidence="5">Biotin--[acetyl-CoA-carboxylase] ligase</fullName>
        <ecNumber evidence="5">6.3.4.15</ecNumber>
    </alternativeName>
    <alternativeName>
        <fullName evidence="5">Biotin--protein ligase</fullName>
    </alternativeName>
    <alternativeName>
        <fullName evidence="5">Biotin-[acetyl-CoA carboxylase] synthetase</fullName>
    </alternativeName>
</protein>
<accession>A0A9D1KX89</accession>
<dbReference type="Gene3D" id="2.30.30.100">
    <property type="match status" value="1"/>
</dbReference>
<feature type="binding site" evidence="5">
    <location>
        <position position="183"/>
    </location>
    <ligand>
        <name>biotin</name>
        <dbReference type="ChEBI" id="CHEBI:57586"/>
    </ligand>
</feature>
<dbReference type="GO" id="GO:0003677">
    <property type="term" value="F:DNA binding"/>
    <property type="evidence" value="ECO:0007669"/>
    <property type="project" value="UniProtKB-UniRule"/>
</dbReference>
<dbReference type="PANTHER" id="PTHR12835">
    <property type="entry name" value="BIOTIN PROTEIN LIGASE"/>
    <property type="match status" value="1"/>
</dbReference>
<gene>
    <name evidence="5" type="primary">birA</name>
    <name evidence="7" type="ORF">IAB00_01020</name>
</gene>
<keyword evidence="5" id="KW-0678">Repressor</keyword>